<dbReference type="AlphaFoldDB" id="I3TD79"/>
<dbReference type="Proteomes" id="UP000005270">
    <property type="component" value="Chromosome"/>
</dbReference>
<dbReference type="KEGG" id="thg:TCELL_0292"/>
<dbReference type="RefSeq" id="WP_014736967.1">
    <property type="nucleotide sequence ID" value="NC_017954.1"/>
</dbReference>
<proteinExistence type="predicted"/>
<dbReference type="HOGENOM" id="CLU_140805_0_0_2"/>
<evidence type="ECO:0000313" key="1">
    <source>
        <dbReference type="EMBL" id="AFK50717.1"/>
    </source>
</evidence>
<evidence type="ECO:0008006" key="3">
    <source>
        <dbReference type="Google" id="ProtNLM"/>
    </source>
</evidence>
<protein>
    <recommendedName>
        <fullName evidence="3">Ferritin-like domain-containing protein</fullName>
    </recommendedName>
</protein>
<keyword evidence="2" id="KW-1185">Reference proteome</keyword>
<dbReference type="InterPro" id="IPR009078">
    <property type="entry name" value="Ferritin-like_SF"/>
</dbReference>
<dbReference type="InParanoid" id="I3TD79"/>
<reference evidence="1 2" key="1">
    <citation type="journal article" date="2012" name="J. Bacteriol.">
        <title>Complete genome sequence of the hyperthermophilic cellulolytic Crenarchaeon 'Thermogladius cellulolyticus' 1633.</title>
        <authorList>
            <person name="Mardanov A.V."/>
            <person name="Kochetkova T.V."/>
            <person name="Beletsky A.V."/>
            <person name="Bonch-Osmolovskaya E.A."/>
            <person name="Ravin N.V."/>
            <person name="Skryabin K.G."/>
        </authorList>
    </citation>
    <scope>NUCLEOTIDE SEQUENCE [LARGE SCALE GENOMIC DNA]</scope>
    <source>
        <strain evidence="2">DSM 22663 / VKM B-2946 / 1633</strain>
    </source>
</reference>
<dbReference type="GeneID" id="13012576"/>
<dbReference type="eggNOG" id="arCOG00022">
    <property type="taxonomic scope" value="Archaea"/>
</dbReference>
<dbReference type="SUPFAM" id="SSF47240">
    <property type="entry name" value="Ferritin-like"/>
    <property type="match status" value="1"/>
</dbReference>
<accession>I3TD79</accession>
<dbReference type="EMBL" id="CP003531">
    <property type="protein sequence ID" value="AFK50717.1"/>
    <property type="molecule type" value="Genomic_DNA"/>
</dbReference>
<sequence>MVLLEDLVRLFQEYSEVEKRYAEELKSITSKFRHPLLKALIESVAQDSLKHSLMYQALAEIARGGLPLLTEEELEYIREGIVKHIQAEAEMIAKTKKLLEESKEPYSKLILAAILDDEKRHHTLLLDIHDKVAVKEKFGEEELWDAVWKDSPWHGTPGG</sequence>
<evidence type="ECO:0000313" key="2">
    <source>
        <dbReference type="Proteomes" id="UP000005270"/>
    </source>
</evidence>
<name>I3TD79_THEC1</name>
<organism evidence="1 2">
    <name type="scientific">Thermogladius calderae (strain DSM 22663 / VKM B-2946 / 1633)</name>
    <dbReference type="NCBI Taxonomy" id="1184251"/>
    <lineage>
        <taxon>Archaea</taxon>
        <taxon>Thermoproteota</taxon>
        <taxon>Thermoprotei</taxon>
        <taxon>Desulfurococcales</taxon>
        <taxon>Desulfurococcaceae</taxon>
        <taxon>Thermogladius</taxon>
    </lineage>
</organism>
<dbReference type="STRING" id="1184251.TCELL_0292"/>
<gene>
    <name evidence="1" type="ordered locus">TCELL_0292</name>
</gene>